<keyword evidence="4 5" id="KW-0472">Membrane</keyword>
<name>A0ABW8MJL9_9BURK</name>
<keyword evidence="8" id="KW-1185">Reference proteome</keyword>
<keyword evidence="2 5" id="KW-0812">Transmembrane</keyword>
<dbReference type="PROSITE" id="PS50850">
    <property type="entry name" value="MFS"/>
    <property type="match status" value="1"/>
</dbReference>
<feature type="transmembrane region" description="Helical" evidence="5">
    <location>
        <begin position="149"/>
        <end position="174"/>
    </location>
</feature>
<dbReference type="EMBL" id="JBIYDN010000011">
    <property type="protein sequence ID" value="MFK4443871.1"/>
    <property type="molecule type" value="Genomic_DNA"/>
</dbReference>
<feature type="transmembrane region" description="Helical" evidence="5">
    <location>
        <begin position="415"/>
        <end position="434"/>
    </location>
</feature>
<evidence type="ECO:0000259" key="6">
    <source>
        <dbReference type="PROSITE" id="PS50850"/>
    </source>
</evidence>
<feature type="transmembrane region" description="Helical" evidence="5">
    <location>
        <begin position="180"/>
        <end position="200"/>
    </location>
</feature>
<feature type="domain" description="Major facilitator superfamily (MFS) profile" evidence="6">
    <location>
        <begin position="26"/>
        <end position="437"/>
    </location>
</feature>
<dbReference type="PANTHER" id="PTHR23508">
    <property type="entry name" value="CARBOXYLIC ACID TRANSPORTER PROTEIN HOMOLOG"/>
    <property type="match status" value="1"/>
</dbReference>
<feature type="transmembrane region" description="Helical" evidence="5">
    <location>
        <begin position="257"/>
        <end position="280"/>
    </location>
</feature>
<dbReference type="PANTHER" id="PTHR23508:SF10">
    <property type="entry name" value="CARBOXYLIC ACID TRANSPORTER PROTEIN HOMOLOG"/>
    <property type="match status" value="1"/>
</dbReference>
<feature type="transmembrane region" description="Helical" evidence="5">
    <location>
        <begin position="62"/>
        <end position="84"/>
    </location>
</feature>
<evidence type="ECO:0000256" key="4">
    <source>
        <dbReference type="ARBA" id="ARBA00023136"/>
    </source>
</evidence>
<comment type="subcellular location">
    <subcellularLocation>
        <location evidence="1">Membrane</location>
        <topology evidence="1">Multi-pass membrane protein</topology>
    </subcellularLocation>
</comment>
<reference evidence="7 8" key="1">
    <citation type="submission" date="2024-10" db="EMBL/GenBank/DDBJ databases">
        <authorList>
            <person name="Deangelis K."/>
            <person name="Huntemann M."/>
            <person name="Clum A."/>
            <person name="Wang J."/>
            <person name="Palaniappan K."/>
            <person name="Ritter S."/>
            <person name="Chen I.-M."/>
            <person name="Stamatis D."/>
            <person name="Reddy T."/>
            <person name="O'Malley R."/>
            <person name="Daum C."/>
            <person name="Ng V."/>
            <person name="Ivanova N."/>
            <person name="Kyrpides N."/>
            <person name="Woyke T."/>
        </authorList>
    </citation>
    <scope>NUCLEOTIDE SEQUENCE [LARGE SCALE GENOMIC DNA]</scope>
    <source>
        <strain evidence="7 8">GAS97</strain>
    </source>
</reference>
<gene>
    <name evidence="7" type="ORF">ABH943_003893</name>
</gene>
<evidence type="ECO:0000313" key="8">
    <source>
        <dbReference type="Proteomes" id="UP001620514"/>
    </source>
</evidence>
<dbReference type="RefSeq" id="WP_404608740.1">
    <property type="nucleotide sequence ID" value="NZ_JBIYDN010000011.1"/>
</dbReference>
<dbReference type="Pfam" id="PF07690">
    <property type="entry name" value="MFS_1"/>
    <property type="match status" value="1"/>
</dbReference>
<evidence type="ECO:0000256" key="5">
    <source>
        <dbReference type="SAM" id="Phobius"/>
    </source>
</evidence>
<proteinExistence type="predicted"/>
<dbReference type="InterPro" id="IPR020846">
    <property type="entry name" value="MFS_dom"/>
</dbReference>
<dbReference type="Proteomes" id="UP001620514">
    <property type="component" value="Unassembled WGS sequence"/>
</dbReference>
<accession>A0ABW8MJL9</accession>
<feature type="transmembrane region" description="Helical" evidence="5">
    <location>
        <begin position="91"/>
        <end position="111"/>
    </location>
</feature>
<feature type="transmembrane region" description="Helical" evidence="5">
    <location>
        <begin position="117"/>
        <end position="137"/>
    </location>
</feature>
<evidence type="ECO:0000313" key="7">
    <source>
        <dbReference type="EMBL" id="MFK4443871.1"/>
    </source>
</evidence>
<dbReference type="InterPro" id="IPR011701">
    <property type="entry name" value="MFS"/>
</dbReference>
<sequence>MKPGDKVINVSQLVDDTRFTRLQFLVVALCALVGLLDGADTQSIGVAAPFIAGSLALKISSFGPVFAASQLGAAIGALTFGPLADRVGRKLVLVLAVVVFAVFTLATISVSSLPALIAVRFFAGLGLGGATPCFLTLTSDYSPRKQRGTIATIIWSAYPLGAALGSFMNAYILSHLGWRAIFYIGGGLPLAVAAVLLVFLPESVQYLAARGTHPDRVRVILRRMGHDIADTGVQFIVEGKKLTGVPIRHLFSERRGVATVLLWMVFLLAFATTNVMVMWTPTLLHRNGLEPAATAIVLAFFNLGAFIGMASAGRLVDRFGAPRMLFPAFIGAALSIAALGSAGTLPLAIVIGTLLGLTIGVGGAGAIAVASLLYPPAIRSTGIGWGMGNARFGQFLSPLIIGALLSAGFATGQILIAAALFPGFAAVFVALLWLEGLRRGKTPATPPETPPATRPHGSH</sequence>
<feature type="transmembrane region" description="Helical" evidence="5">
    <location>
        <begin position="292"/>
        <end position="312"/>
    </location>
</feature>
<evidence type="ECO:0000256" key="1">
    <source>
        <dbReference type="ARBA" id="ARBA00004141"/>
    </source>
</evidence>
<protein>
    <submittedName>
        <fullName evidence="7">AAHS family 4-hydroxybenzoate transporter-like MFS transporter</fullName>
    </submittedName>
</protein>
<keyword evidence="3 5" id="KW-1133">Transmembrane helix</keyword>
<feature type="transmembrane region" description="Helical" evidence="5">
    <location>
        <begin position="348"/>
        <end position="372"/>
    </location>
</feature>
<evidence type="ECO:0000256" key="2">
    <source>
        <dbReference type="ARBA" id="ARBA00022692"/>
    </source>
</evidence>
<feature type="transmembrane region" description="Helical" evidence="5">
    <location>
        <begin position="324"/>
        <end position="342"/>
    </location>
</feature>
<evidence type="ECO:0000256" key="3">
    <source>
        <dbReference type="ARBA" id="ARBA00022989"/>
    </source>
</evidence>
<comment type="caution">
    <text evidence="7">The sequence shown here is derived from an EMBL/GenBank/DDBJ whole genome shotgun (WGS) entry which is preliminary data.</text>
</comment>
<feature type="transmembrane region" description="Helical" evidence="5">
    <location>
        <begin position="392"/>
        <end position="409"/>
    </location>
</feature>
<reference evidence="7 8" key="2">
    <citation type="submission" date="2024-11" db="EMBL/GenBank/DDBJ databases">
        <title>Using genomics to understand microbial adaptation to soil warming.</title>
        <authorList>
            <person name="Deangelis K.M. PhD."/>
        </authorList>
    </citation>
    <scope>NUCLEOTIDE SEQUENCE [LARGE SCALE GENOMIC DNA]</scope>
    <source>
        <strain evidence="7 8">GAS97</strain>
    </source>
</reference>
<dbReference type="InterPro" id="IPR036259">
    <property type="entry name" value="MFS_trans_sf"/>
</dbReference>
<dbReference type="Gene3D" id="1.20.1250.20">
    <property type="entry name" value="MFS general substrate transporter like domains"/>
    <property type="match status" value="1"/>
</dbReference>
<dbReference type="SUPFAM" id="SSF103473">
    <property type="entry name" value="MFS general substrate transporter"/>
    <property type="match status" value="1"/>
</dbReference>
<organism evidence="7 8">
    <name type="scientific">Caballeronia udeis</name>
    <dbReference type="NCBI Taxonomy" id="1232866"/>
    <lineage>
        <taxon>Bacteria</taxon>
        <taxon>Pseudomonadati</taxon>
        <taxon>Pseudomonadota</taxon>
        <taxon>Betaproteobacteria</taxon>
        <taxon>Burkholderiales</taxon>
        <taxon>Burkholderiaceae</taxon>
        <taxon>Caballeronia</taxon>
    </lineage>
</organism>